<feature type="compositionally biased region" description="Low complexity" evidence="1">
    <location>
        <begin position="251"/>
        <end position="260"/>
    </location>
</feature>
<feature type="transmembrane region" description="Helical" evidence="2">
    <location>
        <begin position="20"/>
        <end position="41"/>
    </location>
</feature>
<name>A0A919K6S0_9ACTN</name>
<dbReference type="CDD" id="cd01127">
    <property type="entry name" value="TrwB_TraG_TraD_VirD4"/>
    <property type="match status" value="2"/>
</dbReference>
<protein>
    <recommendedName>
        <fullName evidence="3">Helicase HerA central domain-containing protein</fullName>
    </recommendedName>
</protein>
<dbReference type="PANTHER" id="PTHR30121">
    <property type="entry name" value="UNCHARACTERIZED PROTEIN YJGR-RELATED"/>
    <property type="match status" value="1"/>
</dbReference>
<sequence>MHFPGLPQLESALSWAGHHPWWPALLLIGLVLILTVIRVGIDNARHRRLTSHAHQIHITPPPEVDPAGVAAWWANLFELLAPTPWRRLLYGTPHVALEYRWAGRELTVVVWLPGTIAAGPVAAAARAAWPGAAATVTDAQPPIPADAFAVGGALAPAMPAWYPLETDHDADPMRALVAAGTDLHRTEAACVQILARPASPRRAAALRRGAAGLRTGTPPGGGLLDPTTYLRGLLNVTTEMLTPGRPPRPARPGYGSGRAATADPIRDRDARPAIDKSITAQWEVAIRYAAANTGHRRDEKVPDALKRRLTTTAHGIASSYGIYSGRNRLRRLKLAVPAPSLAARRYRRGFLLSAEELATIAALPTDVAVAGLDRARAKAVPAPVAIPSGGRGTKILGKAEVGGHSVAVNLIDARQHFHVLGATGSGKSTEMCHMAIDDVKAGRGVVVIDPKGDLALDILDRLPASIADRIVIIDPDQPRGATLNPLSGFDDDLVVDNIVSIFSKIFQRHWGPRIDDVLRVACLTLMRHANANLTLVPPLLNDKQFRAPFTVGLDDPEGLKGFWEWYESTPASLRAQVIGPVLARLRSFLLRDFVRNTLGVPKSSFDMGKVLNGGILIARLPKGQLGEETAKLMGSFVFASVWQAATARARLPEDQRRDATCYIDESHNILNLAGSVTDMLAEARGYHLSLVLAHQNLTQLPRETQLALSANARNKLFFNCSPEDAHQLARHTIPQLDEHDLSHLDAYIGAARLVVNSRETAAFTLRTRPPLDVVGQASMIREAVARPEDTQPAAIEQLARRNARRKARPAGRTTAGDAAPEADDSTNGSGAVA</sequence>
<evidence type="ECO:0000256" key="1">
    <source>
        <dbReference type="SAM" id="MobiDB-lite"/>
    </source>
</evidence>
<proteinExistence type="predicted"/>
<accession>A0A919K6S0</accession>
<evidence type="ECO:0000313" key="5">
    <source>
        <dbReference type="Proteomes" id="UP000636960"/>
    </source>
</evidence>
<organism evidence="4 5">
    <name type="scientific">Paractinoplanes rishiriensis</name>
    <dbReference type="NCBI Taxonomy" id="1050105"/>
    <lineage>
        <taxon>Bacteria</taxon>
        <taxon>Bacillati</taxon>
        <taxon>Actinomycetota</taxon>
        <taxon>Actinomycetes</taxon>
        <taxon>Micromonosporales</taxon>
        <taxon>Micromonosporaceae</taxon>
        <taxon>Paractinoplanes</taxon>
    </lineage>
</organism>
<comment type="caution">
    <text evidence="4">The sequence shown here is derived from an EMBL/GenBank/DDBJ whole genome shotgun (WGS) entry which is preliminary data.</text>
</comment>
<dbReference type="InterPro" id="IPR027417">
    <property type="entry name" value="P-loop_NTPase"/>
</dbReference>
<gene>
    <name evidence="4" type="ORF">Ari01nite_94500</name>
</gene>
<keyword evidence="5" id="KW-1185">Reference proteome</keyword>
<dbReference type="InterPro" id="IPR051162">
    <property type="entry name" value="T4SS_component"/>
</dbReference>
<keyword evidence="2" id="KW-0812">Transmembrane</keyword>
<keyword evidence="2" id="KW-1133">Transmembrane helix</keyword>
<reference evidence="4" key="1">
    <citation type="submission" date="2021-01" db="EMBL/GenBank/DDBJ databases">
        <title>Whole genome shotgun sequence of Actinoplanes rishiriensis NBRC 108556.</title>
        <authorList>
            <person name="Komaki H."/>
            <person name="Tamura T."/>
        </authorList>
    </citation>
    <scope>NUCLEOTIDE SEQUENCE</scope>
    <source>
        <strain evidence="4">NBRC 108556</strain>
    </source>
</reference>
<keyword evidence="2" id="KW-0472">Membrane</keyword>
<evidence type="ECO:0000313" key="4">
    <source>
        <dbReference type="EMBL" id="GIF01986.1"/>
    </source>
</evidence>
<dbReference type="Gene3D" id="3.40.50.300">
    <property type="entry name" value="P-loop containing nucleotide triphosphate hydrolases"/>
    <property type="match status" value="2"/>
</dbReference>
<dbReference type="Proteomes" id="UP000636960">
    <property type="component" value="Unassembled WGS sequence"/>
</dbReference>
<dbReference type="InterPro" id="IPR002789">
    <property type="entry name" value="HerA_central"/>
</dbReference>
<dbReference type="SUPFAM" id="SSF52540">
    <property type="entry name" value="P-loop containing nucleoside triphosphate hydrolases"/>
    <property type="match status" value="1"/>
</dbReference>
<feature type="region of interest" description="Disordered" evidence="1">
    <location>
        <begin position="788"/>
        <end position="833"/>
    </location>
</feature>
<dbReference type="AlphaFoldDB" id="A0A919K6S0"/>
<evidence type="ECO:0000259" key="3">
    <source>
        <dbReference type="Pfam" id="PF01935"/>
    </source>
</evidence>
<feature type="region of interest" description="Disordered" evidence="1">
    <location>
        <begin position="240"/>
        <end position="262"/>
    </location>
</feature>
<dbReference type="PANTHER" id="PTHR30121:SF11">
    <property type="entry name" value="AAA+ ATPASE DOMAIN-CONTAINING PROTEIN"/>
    <property type="match status" value="1"/>
</dbReference>
<dbReference type="Pfam" id="PF01935">
    <property type="entry name" value="DUF87"/>
    <property type="match status" value="1"/>
</dbReference>
<evidence type="ECO:0000256" key="2">
    <source>
        <dbReference type="SAM" id="Phobius"/>
    </source>
</evidence>
<dbReference type="EMBL" id="BOMV01000116">
    <property type="protein sequence ID" value="GIF01986.1"/>
    <property type="molecule type" value="Genomic_DNA"/>
</dbReference>
<feature type="domain" description="Helicase HerA central" evidence="3">
    <location>
        <begin position="413"/>
        <end position="477"/>
    </location>
</feature>